<dbReference type="PANTHER" id="PTHR22642:SF2">
    <property type="entry name" value="PROTEIN LONG AFTER FAR-RED 3"/>
    <property type="match status" value="1"/>
</dbReference>
<dbReference type="GO" id="GO:0016810">
    <property type="term" value="F:hydrolase activity, acting on carbon-nitrogen (but not peptide) bonds"/>
    <property type="evidence" value="ECO:0007669"/>
    <property type="project" value="InterPro"/>
</dbReference>
<gene>
    <name evidence="2" type="ORF">SAMN05216244_3762</name>
</gene>
<feature type="domain" description="Amidohydrolase 3" evidence="1">
    <location>
        <begin position="46"/>
        <end position="531"/>
    </location>
</feature>
<dbReference type="SUPFAM" id="SSF51338">
    <property type="entry name" value="Composite domain of metallo-dependent hydrolases"/>
    <property type="match status" value="1"/>
</dbReference>
<evidence type="ECO:0000313" key="2">
    <source>
        <dbReference type="EMBL" id="SDM92009.1"/>
    </source>
</evidence>
<dbReference type="EMBL" id="FNHF01000006">
    <property type="protein sequence ID" value="SDM92009.1"/>
    <property type="molecule type" value="Genomic_DNA"/>
</dbReference>
<evidence type="ECO:0000259" key="1">
    <source>
        <dbReference type="Pfam" id="PF07969"/>
    </source>
</evidence>
<dbReference type="STRING" id="482461.SAMN05216244_3762"/>
<sequence>MTILDNIRLYRPGEKGNPNDIYHMKIEEDYIEGIYKGVATERNEHIIDGRQLVAAPAFIDSHLHLLRYGLMKKELDLRKITSWTDMKQIIQNHFIEEEMEENDWVIGRGVIDSQFTDLDHLLTADDLDELEYNKPMFLLHDDGHECIVNHKALSIIQQKDGLAEGHDPFIEKDDDGRWTGRFKDSAVHFIKFHFRQKSKQEIYEAVQDAIPHLSKTGITSVHTDDLNYAGDYQRLWNAYTQLEKEGKLDIDVQLHHYVYKLADIQAYLETNNRRTGDGTQQVKVGAFKIFLDGTQRLHTAALRQPYQDKPDTKGNLIYSQEELNEMVKTADRNGMQVTMHAIGDRAVEQAVNALKHTDINKLRHRIIHAQVLAPDLLDRLKQLKPFLETQPGFIMEEHDQTVEWVGKERERYCNPWATVHQLQIPFTGSSDSPIGPLAPLMNIFAAVNRTDEQGKPKGGWIPEEKLSTDAIFRAYSETPAWLEYHEHCKGKLEPGYQADFTLLSDHPAEIQPAELKQLQVAATFFRGNCIYEQS</sequence>
<dbReference type="AlphaFoldDB" id="A0A1G9X5M1"/>
<dbReference type="Gene3D" id="3.10.310.70">
    <property type="match status" value="1"/>
</dbReference>
<protein>
    <recommendedName>
        <fullName evidence="1">Amidohydrolase 3 domain-containing protein</fullName>
    </recommendedName>
</protein>
<evidence type="ECO:0000313" key="3">
    <source>
        <dbReference type="Proteomes" id="UP000182347"/>
    </source>
</evidence>
<dbReference type="InterPro" id="IPR011059">
    <property type="entry name" value="Metal-dep_hydrolase_composite"/>
</dbReference>
<dbReference type="Proteomes" id="UP000182347">
    <property type="component" value="Unassembled WGS sequence"/>
</dbReference>
<name>A0A1G9X5M1_9BACI</name>
<dbReference type="Gene3D" id="2.30.40.10">
    <property type="entry name" value="Urease, subunit C, domain 1"/>
    <property type="match status" value="1"/>
</dbReference>
<dbReference type="InterPro" id="IPR032466">
    <property type="entry name" value="Metal_Hydrolase"/>
</dbReference>
<dbReference type="RefSeq" id="WP_074600751.1">
    <property type="nucleotide sequence ID" value="NZ_FNHF01000006.1"/>
</dbReference>
<dbReference type="Pfam" id="PF07969">
    <property type="entry name" value="Amidohydro_3"/>
    <property type="match status" value="1"/>
</dbReference>
<keyword evidence="3" id="KW-1185">Reference proteome</keyword>
<reference evidence="3" key="1">
    <citation type="submission" date="2016-10" db="EMBL/GenBank/DDBJ databases">
        <authorList>
            <person name="Varghese N."/>
            <person name="Submissions S."/>
        </authorList>
    </citation>
    <scope>NUCLEOTIDE SEQUENCE [LARGE SCALE GENOMIC DNA]</scope>
    <source>
        <strain evidence="3">CGMCC 1.6199</strain>
    </source>
</reference>
<proteinExistence type="predicted"/>
<dbReference type="Gene3D" id="3.20.20.140">
    <property type="entry name" value="Metal-dependent hydrolases"/>
    <property type="match status" value="1"/>
</dbReference>
<dbReference type="InterPro" id="IPR013108">
    <property type="entry name" value="Amidohydro_3"/>
</dbReference>
<accession>A0A1G9X5M1</accession>
<dbReference type="SUPFAM" id="SSF51556">
    <property type="entry name" value="Metallo-dependent hydrolases"/>
    <property type="match status" value="1"/>
</dbReference>
<dbReference type="PANTHER" id="PTHR22642">
    <property type="entry name" value="IMIDAZOLONEPROPIONASE"/>
    <property type="match status" value="1"/>
</dbReference>
<organism evidence="2 3">
    <name type="scientific">Sediminibacillus halophilus</name>
    <dbReference type="NCBI Taxonomy" id="482461"/>
    <lineage>
        <taxon>Bacteria</taxon>
        <taxon>Bacillati</taxon>
        <taxon>Bacillota</taxon>
        <taxon>Bacilli</taxon>
        <taxon>Bacillales</taxon>
        <taxon>Bacillaceae</taxon>
        <taxon>Sediminibacillus</taxon>
    </lineage>
</organism>
<dbReference type="CDD" id="cd01300">
    <property type="entry name" value="YtcJ_like"/>
    <property type="match status" value="1"/>
</dbReference>
<dbReference type="InterPro" id="IPR033932">
    <property type="entry name" value="YtcJ-like"/>
</dbReference>